<sequence>MTPQRTKVFARVIGPYVAVFTTTIAIRLPDMTAVIGDLFASPALVWTLGAVMLAGGLVIIGGHRHWRGAAAITVSLFGWFVALRGLALIASTSMVEQTVQAVSLSSTAQAVARIGFALLAAVGLWLAWVGWFSKENRVQA</sequence>
<feature type="transmembrane region" description="Helical" evidence="1">
    <location>
        <begin position="69"/>
        <end position="90"/>
    </location>
</feature>
<keyword evidence="3" id="KW-1185">Reference proteome</keyword>
<gene>
    <name evidence="2" type="ORF">HNR30_002916</name>
</gene>
<keyword evidence="1" id="KW-1133">Transmembrane helix</keyword>
<evidence type="ECO:0000313" key="3">
    <source>
        <dbReference type="Proteomes" id="UP000530928"/>
    </source>
</evidence>
<protein>
    <submittedName>
        <fullName evidence="2">Uncharacterized protein</fullName>
    </submittedName>
</protein>
<organism evidence="2 3">
    <name type="scientific">Nonomuraea soli</name>
    <dbReference type="NCBI Taxonomy" id="1032476"/>
    <lineage>
        <taxon>Bacteria</taxon>
        <taxon>Bacillati</taxon>
        <taxon>Actinomycetota</taxon>
        <taxon>Actinomycetes</taxon>
        <taxon>Streptosporangiales</taxon>
        <taxon>Streptosporangiaceae</taxon>
        <taxon>Nonomuraea</taxon>
    </lineage>
</organism>
<evidence type="ECO:0000256" key="1">
    <source>
        <dbReference type="SAM" id="Phobius"/>
    </source>
</evidence>
<accession>A0A7W0CII0</accession>
<keyword evidence="1" id="KW-0812">Transmembrane</keyword>
<comment type="caution">
    <text evidence="2">The sequence shown here is derived from an EMBL/GenBank/DDBJ whole genome shotgun (WGS) entry which is preliminary data.</text>
</comment>
<dbReference type="AlphaFoldDB" id="A0A7W0CII0"/>
<dbReference type="Proteomes" id="UP000530928">
    <property type="component" value="Unassembled WGS sequence"/>
</dbReference>
<dbReference type="EMBL" id="JACDUR010000003">
    <property type="protein sequence ID" value="MBA2891575.1"/>
    <property type="molecule type" value="Genomic_DNA"/>
</dbReference>
<feature type="transmembrane region" description="Helical" evidence="1">
    <location>
        <begin position="43"/>
        <end position="62"/>
    </location>
</feature>
<name>A0A7W0CII0_9ACTN</name>
<evidence type="ECO:0000313" key="2">
    <source>
        <dbReference type="EMBL" id="MBA2891575.1"/>
    </source>
</evidence>
<feature type="transmembrane region" description="Helical" evidence="1">
    <location>
        <begin position="110"/>
        <end position="132"/>
    </location>
</feature>
<reference evidence="2 3" key="1">
    <citation type="submission" date="2020-07" db="EMBL/GenBank/DDBJ databases">
        <title>Genomic Encyclopedia of Type Strains, Phase IV (KMG-IV): sequencing the most valuable type-strain genomes for metagenomic binning, comparative biology and taxonomic classification.</title>
        <authorList>
            <person name="Goeker M."/>
        </authorList>
    </citation>
    <scope>NUCLEOTIDE SEQUENCE [LARGE SCALE GENOMIC DNA]</scope>
    <source>
        <strain evidence="2 3">DSM 45533</strain>
    </source>
</reference>
<keyword evidence="1" id="KW-0472">Membrane</keyword>
<dbReference type="RefSeq" id="WP_181610359.1">
    <property type="nucleotide sequence ID" value="NZ_BAABAM010000002.1"/>
</dbReference>
<proteinExistence type="predicted"/>
<feature type="transmembrane region" description="Helical" evidence="1">
    <location>
        <begin position="12"/>
        <end position="28"/>
    </location>
</feature>